<evidence type="ECO:0000313" key="5">
    <source>
        <dbReference type="Proteomes" id="UP000677305"/>
    </source>
</evidence>
<gene>
    <name evidence="4" type="ORF">HYG85_10395</name>
</gene>
<evidence type="ECO:0000313" key="4">
    <source>
        <dbReference type="EMBL" id="QUH29314.1"/>
    </source>
</evidence>
<dbReference type="InterPro" id="IPR011050">
    <property type="entry name" value="Pectin_lyase_fold/virulence"/>
</dbReference>
<evidence type="ECO:0000259" key="3">
    <source>
        <dbReference type="PROSITE" id="PS51175"/>
    </source>
</evidence>
<feature type="transmembrane region" description="Helical" evidence="2">
    <location>
        <begin position="12"/>
        <end position="29"/>
    </location>
</feature>
<dbReference type="InterPro" id="IPR008979">
    <property type="entry name" value="Galactose-bd-like_sf"/>
</dbReference>
<dbReference type="SUPFAM" id="SSF49785">
    <property type="entry name" value="Galactose-binding domain-like"/>
    <property type="match status" value="3"/>
</dbReference>
<dbReference type="RefSeq" id="WP_212693417.1">
    <property type="nucleotide sequence ID" value="NZ_CP058561.1"/>
</dbReference>
<dbReference type="SMART" id="SM00710">
    <property type="entry name" value="PbH1"/>
    <property type="match status" value="4"/>
</dbReference>
<dbReference type="PANTHER" id="PTHR36453:SF1">
    <property type="entry name" value="RIGHT HANDED BETA HELIX DOMAIN-CONTAINING PROTEIN"/>
    <property type="match status" value="1"/>
</dbReference>
<dbReference type="EMBL" id="CP058561">
    <property type="protein sequence ID" value="QUH29314.1"/>
    <property type="molecule type" value="Genomic_DNA"/>
</dbReference>
<dbReference type="Gene3D" id="2.60.120.200">
    <property type="match status" value="1"/>
</dbReference>
<dbReference type="InterPro" id="IPR006584">
    <property type="entry name" value="Cellulose-bd_IV"/>
</dbReference>
<dbReference type="KEGG" id="vgu:HYG85_10395"/>
<accession>A0A8J8MAK4</accession>
<dbReference type="Gene3D" id="2.160.20.10">
    <property type="entry name" value="Single-stranded right-handed beta-helix, Pectin lyase-like"/>
    <property type="match status" value="2"/>
</dbReference>
<feature type="domain" description="CBM6" evidence="3">
    <location>
        <begin position="1104"/>
        <end position="1225"/>
    </location>
</feature>
<evidence type="ECO:0000256" key="1">
    <source>
        <dbReference type="ARBA" id="ARBA00022729"/>
    </source>
</evidence>
<keyword evidence="5" id="KW-1185">Reference proteome</keyword>
<dbReference type="GO" id="GO:0030246">
    <property type="term" value="F:carbohydrate binding"/>
    <property type="evidence" value="ECO:0007669"/>
    <property type="project" value="InterPro"/>
</dbReference>
<dbReference type="Proteomes" id="UP000677305">
    <property type="component" value="Chromosome"/>
</dbReference>
<dbReference type="CDD" id="cd04084">
    <property type="entry name" value="CBM6_xylanase-like"/>
    <property type="match status" value="3"/>
</dbReference>
<dbReference type="PROSITE" id="PS51175">
    <property type="entry name" value="CBM6"/>
    <property type="match status" value="3"/>
</dbReference>
<keyword evidence="1" id="KW-0732">Signal</keyword>
<reference evidence="4 5" key="1">
    <citation type="submission" date="2020-07" db="EMBL/GenBank/DDBJ databases">
        <title>Vallitalea guaymasensis genome.</title>
        <authorList>
            <person name="Postec A."/>
        </authorList>
    </citation>
    <scope>NUCLEOTIDE SEQUENCE [LARGE SCALE GENOMIC DNA]</scope>
    <source>
        <strain evidence="4 5">Ra1766G1</strain>
    </source>
</reference>
<dbReference type="InterPro" id="IPR005084">
    <property type="entry name" value="CBM6"/>
</dbReference>
<evidence type="ECO:0000256" key="2">
    <source>
        <dbReference type="SAM" id="Phobius"/>
    </source>
</evidence>
<dbReference type="Pfam" id="PF03422">
    <property type="entry name" value="CBM_6"/>
    <property type="match status" value="3"/>
</dbReference>
<dbReference type="InterPro" id="IPR006626">
    <property type="entry name" value="PbH1"/>
</dbReference>
<dbReference type="AlphaFoldDB" id="A0A8J8MAK4"/>
<dbReference type="Gene3D" id="2.60.120.260">
    <property type="entry name" value="Galactose-binding domain-like"/>
    <property type="match status" value="3"/>
</dbReference>
<organism evidence="4 5">
    <name type="scientific">Vallitalea guaymasensis</name>
    <dbReference type="NCBI Taxonomy" id="1185412"/>
    <lineage>
        <taxon>Bacteria</taxon>
        <taxon>Bacillati</taxon>
        <taxon>Bacillota</taxon>
        <taxon>Clostridia</taxon>
        <taxon>Lachnospirales</taxon>
        <taxon>Vallitaleaceae</taxon>
        <taxon>Vallitalea</taxon>
    </lineage>
</organism>
<dbReference type="InterPro" id="IPR012334">
    <property type="entry name" value="Pectin_lyas_fold"/>
</dbReference>
<feature type="domain" description="CBM6" evidence="3">
    <location>
        <begin position="659"/>
        <end position="778"/>
    </location>
</feature>
<keyword evidence="2" id="KW-0812">Transmembrane</keyword>
<protein>
    <submittedName>
        <fullName evidence="4">Carbohydrate-binding protein</fullName>
    </submittedName>
</protein>
<sequence length="1225" mass="136349">MFNKRYNKRKFIVMWVIIFICIICTSPITEEKAYADSQTIYYVSTDGDDSNAGTISHPFATLDRARDAIRELKHTSGIPAGGVTVYIREGEYILTDTFTLTPDDSGEVDAPIIYRSYPGEEPIISGGINVGEWTRVTENIGGITPEANGNLWVADIPQGERVHYFYINGIMQQVARQYNHDVWRSWYKFRNNSGEIGTIGPNGQWLKYRDEVSLENLPSNGDMEMLLINVVFWNSISVIKDVDPITKTVWRHSKNPNNFAKDTFDNYEGGGYSNLINALPFLDRPGEWCVNSTQGKIYYWPYDENMDNKNAVIPVLNELIRLEGDGEANNWQDQVHDIEFRGLTLMYSDRLHEDEWSAGSIKRNSEDPGGAVYLQGVRDCVIEGNKLLNIGAYGIAMTQYNQNNRILRNELGFLGCGGIELYGYGPGNVDVNKNNIIERNYIHHIGLAPYSHSAAITIYGSNNNTIKYNYIRNVPYAGISIVGVPNNEINDRNDNTKTIGGYDTYWDNTDFYQLRDSELPDDLTEHSVKAYLHSENNVVEKNIVRDYMMKLNDGGALYSWHCGDGTKWKGNILYRINPLSGLYMYNIYLDSSSNYCTLSNNITWCNNTHLDKGISNTWINNPISYPNKPQGYDELLNVITNEVNSLGGWPESLAENGLYTIEAENSVLKDTSVNTSGSIKYVEGCDNDDWIMRKVDFGTGMEGFEANVCVEQQNEEAYIEIRLDSPNGNLIGTLNLTSTGEAFNIQSCAISNISGIHDIYMVFKGANDICKLDWFRLIKNYTYELPEIIQAEDFSNMNGVEIQPEGTTVGWCDDGDWLCYNRVNFGNGYNGFTARVGVDNEYAGRVAKIRLDSPTGRLIGTLNLQGTGGWEVFEEQSTIVSGVRGLHDVYIVFEGGIGAGNFDWFEFSNPISSTLPVDLELLDIGIPLITGSASYDNQELSVTGAGSDIWGSSDQFAYVNKLVKGNSEIIARVTSLVDTDEWAKAGLMFRESGDSDSNFVDLIVTPSNGLELQWRTNKGGNCNNINLGSYTFPVYLKLIKSGNTFSAYKSVDGINWSSSLGSCSVDMNSTVKAGICVSSHNPYQGTTAKVDNIDITSQEIPTLLDIQAEGYNSMNGVELSNEGTSVGWCDTGDWLCYENIDLGGGFSAFTTRAAVDNSYAGRKVEIRLDGITGTIIGTLTMKATGGWDMFQEQSTDISDGSGIHDVYIVFKDGDGAGNFDWFRFQ</sequence>
<keyword evidence="2" id="KW-1133">Transmembrane helix</keyword>
<keyword evidence="2" id="KW-0472">Membrane</keyword>
<dbReference type="PANTHER" id="PTHR36453">
    <property type="entry name" value="SECRETED PROTEIN-RELATED"/>
    <property type="match status" value="1"/>
</dbReference>
<dbReference type="SMART" id="SM00606">
    <property type="entry name" value="CBD_IV"/>
    <property type="match status" value="3"/>
</dbReference>
<proteinExistence type="predicted"/>
<feature type="domain" description="CBM6" evidence="3">
    <location>
        <begin position="787"/>
        <end position="908"/>
    </location>
</feature>
<name>A0A8J8MAK4_9FIRM</name>
<dbReference type="SUPFAM" id="SSF51126">
    <property type="entry name" value="Pectin lyase-like"/>
    <property type="match status" value="1"/>
</dbReference>